<name>B0EEE3_ENTDS</name>
<dbReference type="InterPro" id="IPR053139">
    <property type="entry name" value="Surface_bspA-like"/>
</dbReference>
<proteinExistence type="predicted"/>
<dbReference type="AlphaFoldDB" id="B0EEE3"/>
<dbReference type="GeneID" id="5881646"/>
<protein>
    <recommendedName>
        <fullName evidence="3">Leucine rich repeat containing protein BspA family protein</fullName>
    </recommendedName>
</protein>
<keyword evidence="2" id="KW-1185">Reference proteome</keyword>
<organism evidence="2">
    <name type="scientific">Entamoeba dispar (strain ATCC PRA-260 / SAW760)</name>
    <dbReference type="NCBI Taxonomy" id="370354"/>
    <lineage>
        <taxon>Eukaryota</taxon>
        <taxon>Amoebozoa</taxon>
        <taxon>Evosea</taxon>
        <taxon>Archamoebae</taxon>
        <taxon>Mastigamoebida</taxon>
        <taxon>Entamoebidae</taxon>
        <taxon>Entamoeba</taxon>
    </lineage>
</organism>
<accession>B0EEE3</accession>
<dbReference type="Gene3D" id="3.80.10.10">
    <property type="entry name" value="Ribonuclease Inhibitor"/>
    <property type="match status" value="2"/>
</dbReference>
<dbReference type="EMBL" id="DS548947">
    <property type="protein sequence ID" value="EDR27107.1"/>
    <property type="molecule type" value="Genomic_DNA"/>
</dbReference>
<evidence type="ECO:0000313" key="1">
    <source>
        <dbReference type="EMBL" id="EDR27107.1"/>
    </source>
</evidence>
<dbReference type="PANTHER" id="PTHR45661:SF3">
    <property type="entry name" value="IG-LIKE DOMAIN-CONTAINING PROTEIN"/>
    <property type="match status" value="1"/>
</dbReference>
<dbReference type="VEuPathDB" id="AmoebaDB:EDI_108670"/>
<dbReference type="InterPro" id="IPR026906">
    <property type="entry name" value="LRR_5"/>
</dbReference>
<dbReference type="KEGG" id="edi:EDI_108670"/>
<gene>
    <name evidence="1" type="ORF">EDI_108670</name>
</gene>
<dbReference type="RefSeq" id="XP_001736644.1">
    <property type="nucleotide sequence ID" value="XM_001736592.1"/>
</dbReference>
<dbReference type="Proteomes" id="UP000008076">
    <property type="component" value="Unassembled WGS sequence"/>
</dbReference>
<sequence>MRIGYNEIMITSKYFNDINDFINLEIGVKRFQGNMERFHFNPIPLDEYSRKLFPNIETFHIYKYNDKIFNDGKIFKKVIWYLVDYSTYLKEKEQGNIFKNIEYTKEDRHKHGTTIPPEVKFLGYECFYNCYELASINIPTTIKEIGYRCFWNCESLKSVTIPSSVSEIGGECFCYCDSLTSIDIENIKYVSEEKIFMNEPVLDSIEIPYNLEIINGENIKKSDVNEFIIPSTITKLGCSCFNNCCGLKSINISSTITQLGGDCFKDCYNLTSINIPTSISRLGWYCFKGCYSLMSINIPSSISEIGYDCFKDCFGLTSITIPSSVIQIGYGCFSGCCSLISINIPTSVTSFGYKCFYNCGCVKELKKNKNIPEDSFKW</sequence>
<dbReference type="SUPFAM" id="SSF52058">
    <property type="entry name" value="L domain-like"/>
    <property type="match status" value="2"/>
</dbReference>
<evidence type="ECO:0008006" key="3">
    <source>
        <dbReference type="Google" id="ProtNLM"/>
    </source>
</evidence>
<dbReference type="PANTHER" id="PTHR45661">
    <property type="entry name" value="SURFACE ANTIGEN"/>
    <property type="match status" value="1"/>
</dbReference>
<dbReference type="Pfam" id="PF13306">
    <property type="entry name" value="LRR_5"/>
    <property type="match status" value="2"/>
</dbReference>
<dbReference type="InterPro" id="IPR032675">
    <property type="entry name" value="LRR_dom_sf"/>
</dbReference>
<reference evidence="2" key="1">
    <citation type="submission" date="2007-12" db="EMBL/GenBank/DDBJ databases">
        <title>Annotation of Entamoeba dispar SAW760.</title>
        <authorList>
            <person name="Lorenzi H."/>
            <person name="Inman J."/>
            <person name="Schobel S."/>
            <person name="Amedeo P."/>
            <person name="Caler E."/>
        </authorList>
    </citation>
    <scope>NUCLEOTIDE SEQUENCE [LARGE SCALE GENOMIC DNA]</scope>
    <source>
        <strain evidence="2">ATCC PRA-260 / SAW760</strain>
    </source>
</reference>
<evidence type="ECO:0000313" key="2">
    <source>
        <dbReference type="Proteomes" id="UP000008076"/>
    </source>
</evidence>